<name>A0AAD8AMP0_DIPPU</name>
<evidence type="ECO:0000313" key="12">
    <source>
        <dbReference type="Proteomes" id="UP001233999"/>
    </source>
</evidence>
<evidence type="ECO:0000256" key="5">
    <source>
        <dbReference type="ARBA" id="ARBA00022725"/>
    </source>
</evidence>
<dbReference type="GO" id="GO:0005886">
    <property type="term" value="C:plasma membrane"/>
    <property type="evidence" value="ECO:0007669"/>
    <property type="project" value="UniProtKB-SubCell"/>
</dbReference>
<keyword evidence="2" id="KW-1003">Cell membrane</keyword>
<dbReference type="GO" id="GO:0007165">
    <property type="term" value="P:signal transduction"/>
    <property type="evidence" value="ECO:0007669"/>
    <property type="project" value="UniProtKB-KW"/>
</dbReference>
<dbReference type="GO" id="GO:0005549">
    <property type="term" value="F:odorant binding"/>
    <property type="evidence" value="ECO:0007669"/>
    <property type="project" value="InterPro"/>
</dbReference>
<evidence type="ECO:0000256" key="3">
    <source>
        <dbReference type="ARBA" id="ARBA00022606"/>
    </source>
</evidence>
<feature type="non-terminal residue" evidence="11">
    <location>
        <position position="244"/>
    </location>
</feature>
<sequence>EPSEAEIKNCAKVAIIYLEIAGLYFHRQINFVLNSICFIYVNFVKFLQIYMLISAVLFLLFSQFSLGNSVESIILIITSTVLLCKTSIYYFRREVFEYLINTLNKNFFIHKTYLSTENKQIIYSTLKLTKQFSIFYAILVHSGITFYADITPLITSENMTVNCNVTAISERKLQIPLWVPIDVATSKYYYAFYLFISILSHSVACIVVAVQIMFFTFMICLRGQFELLSDALRNLPENVIHRIK</sequence>
<dbReference type="GO" id="GO:0004984">
    <property type="term" value="F:olfactory receptor activity"/>
    <property type="evidence" value="ECO:0007669"/>
    <property type="project" value="InterPro"/>
</dbReference>
<evidence type="ECO:0000256" key="4">
    <source>
        <dbReference type="ARBA" id="ARBA00022692"/>
    </source>
</evidence>
<feature type="transmembrane region" description="Helical" evidence="10">
    <location>
        <begin position="73"/>
        <end position="91"/>
    </location>
</feature>
<keyword evidence="8" id="KW-0675">Receptor</keyword>
<feature type="non-terminal residue" evidence="11">
    <location>
        <position position="1"/>
    </location>
</feature>
<comment type="caution">
    <text evidence="11">The sequence shown here is derived from an EMBL/GenBank/DDBJ whole genome shotgun (WGS) entry which is preliminary data.</text>
</comment>
<gene>
    <name evidence="11" type="ORF">L9F63_000408</name>
</gene>
<reference evidence="11" key="1">
    <citation type="journal article" date="2023" name="IScience">
        <title>Live-bearing cockroach genome reveals convergent evolutionary mechanisms linked to viviparity in insects and beyond.</title>
        <authorList>
            <person name="Fouks B."/>
            <person name="Harrison M.C."/>
            <person name="Mikhailova A.A."/>
            <person name="Marchal E."/>
            <person name="English S."/>
            <person name="Carruthers M."/>
            <person name="Jennings E.C."/>
            <person name="Chiamaka E.L."/>
            <person name="Frigard R.A."/>
            <person name="Pippel M."/>
            <person name="Attardo G.M."/>
            <person name="Benoit J.B."/>
            <person name="Bornberg-Bauer E."/>
            <person name="Tobe S.S."/>
        </authorList>
    </citation>
    <scope>NUCLEOTIDE SEQUENCE</scope>
    <source>
        <strain evidence="11">Stay&amp;Tobe</strain>
    </source>
</reference>
<keyword evidence="6 10" id="KW-1133">Transmembrane helix</keyword>
<keyword evidence="4 10" id="KW-0812">Transmembrane</keyword>
<evidence type="ECO:0000256" key="1">
    <source>
        <dbReference type="ARBA" id="ARBA00004651"/>
    </source>
</evidence>
<feature type="transmembrane region" description="Helical" evidence="10">
    <location>
        <begin position="132"/>
        <end position="150"/>
    </location>
</feature>
<keyword evidence="3" id="KW-0716">Sensory transduction</keyword>
<keyword evidence="9" id="KW-0807">Transducer</keyword>
<evidence type="ECO:0000256" key="8">
    <source>
        <dbReference type="ARBA" id="ARBA00023170"/>
    </source>
</evidence>
<dbReference type="AlphaFoldDB" id="A0AAD8AMP0"/>
<keyword evidence="7 10" id="KW-0472">Membrane</keyword>
<evidence type="ECO:0000256" key="9">
    <source>
        <dbReference type="ARBA" id="ARBA00023224"/>
    </source>
</evidence>
<proteinExistence type="predicted"/>
<feature type="transmembrane region" description="Helical" evidence="10">
    <location>
        <begin position="188"/>
        <end position="221"/>
    </location>
</feature>
<comment type="subcellular location">
    <subcellularLocation>
        <location evidence="1">Cell membrane</location>
        <topology evidence="1">Multi-pass membrane protein</topology>
    </subcellularLocation>
</comment>
<dbReference type="InterPro" id="IPR004117">
    <property type="entry name" value="7tm6_olfct_rcpt"/>
</dbReference>
<evidence type="ECO:0008006" key="13">
    <source>
        <dbReference type="Google" id="ProtNLM"/>
    </source>
</evidence>
<accession>A0AAD8AMP0</accession>
<protein>
    <recommendedName>
        <fullName evidence="13">Odorant receptor</fullName>
    </recommendedName>
</protein>
<evidence type="ECO:0000256" key="7">
    <source>
        <dbReference type="ARBA" id="ARBA00023136"/>
    </source>
</evidence>
<dbReference type="Proteomes" id="UP001233999">
    <property type="component" value="Unassembled WGS sequence"/>
</dbReference>
<reference evidence="11" key="2">
    <citation type="submission" date="2023-05" db="EMBL/GenBank/DDBJ databases">
        <authorList>
            <person name="Fouks B."/>
        </authorList>
    </citation>
    <scope>NUCLEOTIDE SEQUENCE</scope>
    <source>
        <strain evidence="11">Stay&amp;Tobe</strain>
        <tissue evidence="11">Testes</tissue>
    </source>
</reference>
<organism evidence="11 12">
    <name type="scientific">Diploptera punctata</name>
    <name type="common">Pacific beetle cockroach</name>
    <dbReference type="NCBI Taxonomy" id="6984"/>
    <lineage>
        <taxon>Eukaryota</taxon>
        <taxon>Metazoa</taxon>
        <taxon>Ecdysozoa</taxon>
        <taxon>Arthropoda</taxon>
        <taxon>Hexapoda</taxon>
        <taxon>Insecta</taxon>
        <taxon>Pterygota</taxon>
        <taxon>Neoptera</taxon>
        <taxon>Polyneoptera</taxon>
        <taxon>Dictyoptera</taxon>
        <taxon>Blattodea</taxon>
        <taxon>Blaberoidea</taxon>
        <taxon>Blaberidae</taxon>
        <taxon>Diplopterinae</taxon>
        <taxon>Diploptera</taxon>
    </lineage>
</organism>
<evidence type="ECO:0000256" key="6">
    <source>
        <dbReference type="ARBA" id="ARBA00022989"/>
    </source>
</evidence>
<dbReference type="Pfam" id="PF02949">
    <property type="entry name" value="7tm_6"/>
    <property type="match status" value="1"/>
</dbReference>
<evidence type="ECO:0000313" key="11">
    <source>
        <dbReference type="EMBL" id="KAJ9601441.1"/>
    </source>
</evidence>
<keyword evidence="12" id="KW-1185">Reference proteome</keyword>
<feature type="transmembrane region" description="Helical" evidence="10">
    <location>
        <begin position="37"/>
        <end position="61"/>
    </location>
</feature>
<keyword evidence="5" id="KW-0552">Olfaction</keyword>
<dbReference type="PANTHER" id="PTHR21137">
    <property type="entry name" value="ODORANT RECEPTOR"/>
    <property type="match status" value="1"/>
</dbReference>
<evidence type="ECO:0000256" key="2">
    <source>
        <dbReference type="ARBA" id="ARBA00022475"/>
    </source>
</evidence>
<dbReference type="PANTHER" id="PTHR21137:SF35">
    <property type="entry name" value="ODORANT RECEPTOR 19A-RELATED"/>
    <property type="match status" value="1"/>
</dbReference>
<dbReference type="EMBL" id="JASPKZ010000017">
    <property type="protein sequence ID" value="KAJ9601441.1"/>
    <property type="molecule type" value="Genomic_DNA"/>
</dbReference>
<evidence type="ECO:0000256" key="10">
    <source>
        <dbReference type="SAM" id="Phobius"/>
    </source>
</evidence>